<organism evidence="2 3">
    <name type="scientific">Paramuricea clavata</name>
    <name type="common">Red gorgonian</name>
    <name type="synonym">Violescent sea-whip</name>
    <dbReference type="NCBI Taxonomy" id="317549"/>
    <lineage>
        <taxon>Eukaryota</taxon>
        <taxon>Metazoa</taxon>
        <taxon>Cnidaria</taxon>
        <taxon>Anthozoa</taxon>
        <taxon>Octocorallia</taxon>
        <taxon>Malacalcyonacea</taxon>
        <taxon>Plexauridae</taxon>
        <taxon>Paramuricea</taxon>
    </lineage>
</organism>
<gene>
    <name evidence="2" type="ORF">PACLA_8A074281</name>
</gene>
<protein>
    <submittedName>
        <fullName evidence="2">PREDICTED: uncharacterized protein K02A2.6-like</fullName>
    </submittedName>
</protein>
<accession>A0A6S7LU12</accession>
<feature type="region of interest" description="Disordered" evidence="1">
    <location>
        <begin position="216"/>
        <end position="272"/>
    </location>
</feature>
<dbReference type="InterPro" id="IPR001584">
    <property type="entry name" value="Integrase_cat-core"/>
</dbReference>
<dbReference type="Pfam" id="PF13683">
    <property type="entry name" value="rve_3"/>
    <property type="match status" value="1"/>
</dbReference>
<keyword evidence="3" id="KW-1185">Reference proteome</keyword>
<dbReference type="InterPro" id="IPR012337">
    <property type="entry name" value="RNaseH-like_sf"/>
</dbReference>
<dbReference type="OrthoDB" id="10063139at2759"/>
<comment type="caution">
    <text evidence="2">The sequence shown here is derived from an EMBL/GenBank/DDBJ whole genome shotgun (WGS) entry which is preliminary data.</text>
</comment>
<dbReference type="InterPro" id="IPR036397">
    <property type="entry name" value="RNaseH_sf"/>
</dbReference>
<dbReference type="EMBL" id="CACRXK020035636">
    <property type="protein sequence ID" value="CAB4044632.1"/>
    <property type="molecule type" value="Genomic_DNA"/>
</dbReference>
<reference evidence="2" key="1">
    <citation type="submission" date="2020-04" db="EMBL/GenBank/DDBJ databases">
        <authorList>
            <person name="Alioto T."/>
            <person name="Alioto T."/>
            <person name="Gomez Garrido J."/>
        </authorList>
    </citation>
    <scope>NUCLEOTIDE SEQUENCE</scope>
    <source>
        <strain evidence="2">A484AB</strain>
    </source>
</reference>
<dbReference type="GO" id="GO:0015074">
    <property type="term" value="P:DNA integration"/>
    <property type="evidence" value="ECO:0007669"/>
    <property type="project" value="InterPro"/>
</dbReference>
<sequence length="272" mass="30707">MAWFRNAPNANTTIAAMEKIFTNKGVPAVCQSDNGSPFQSKEMEQFAQSSGYRHHHITPEWPRANGTVERFNRSMKEALQAATLEGKSLRDASQRFLQMYRSTSHSATGVSPHAALHGGREMRTVLPLMTPTDHVTDRIRDQRYKAKMRNGLRPHKLRVGDSVIVKQTKVNKLTPTFNPTPLRITEVQGSRITAREINGTGTITGDASYFRKIASNTRADNEDDQDASDESDGETENENRGNQQETPDESTEKGQRPRRTTRRPNYLEDYET</sequence>
<feature type="compositionally biased region" description="Acidic residues" evidence="1">
    <location>
        <begin position="221"/>
        <end position="236"/>
    </location>
</feature>
<dbReference type="Proteomes" id="UP001152795">
    <property type="component" value="Unassembled WGS sequence"/>
</dbReference>
<dbReference type="PANTHER" id="PTHR37984:SF11">
    <property type="entry name" value="INTEGRASE CATALYTIC DOMAIN-CONTAINING PROTEIN"/>
    <property type="match status" value="1"/>
</dbReference>
<evidence type="ECO:0000313" key="3">
    <source>
        <dbReference type="Proteomes" id="UP001152795"/>
    </source>
</evidence>
<dbReference type="SUPFAM" id="SSF53098">
    <property type="entry name" value="Ribonuclease H-like"/>
    <property type="match status" value="1"/>
</dbReference>
<dbReference type="PANTHER" id="PTHR37984">
    <property type="entry name" value="PROTEIN CBG26694"/>
    <property type="match status" value="1"/>
</dbReference>
<dbReference type="GO" id="GO:0003676">
    <property type="term" value="F:nucleic acid binding"/>
    <property type="evidence" value="ECO:0007669"/>
    <property type="project" value="InterPro"/>
</dbReference>
<evidence type="ECO:0000256" key="1">
    <source>
        <dbReference type="SAM" id="MobiDB-lite"/>
    </source>
</evidence>
<dbReference type="PROSITE" id="PS50994">
    <property type="entry name" value="INTEGRASE"/>
    <property type="match status" value="1"/>
</dbReference>
<dbReference type="AlphaFoldDB" id="A0A6S7LU12"/>
<evidence type="ECO:0000313" key="2">
    <source>
        <dbReference type="EMBL" id="CAB4044632.1"/>
    </source>
</evidence>
<proteinExistence type="predicted"/>
<dbReference type="InterPro" id="IPR050951">
    <property type="entry name" value="Retrovirus_Pol_polyprotein"/>
</dbReference>
<name>A0A6S7LU12_PARCT</name>
<dbReference type="Gene3D" id="3.30.420.10">
    <property type="entry name" value="Ribonuclease H-like superfamily/Ribonuclease H"/>
    <property type="match status" value="1"/>
</dbReference>